<feature type="compositionally biased region" description="Basic and acidic residues" evidence="1">
    <location>
        <begin position="241"/>
        <end position="252"/>
    </location>
</feature>
<sequence length="252" mass="27599">MSFTTNPNPLLADKTWRRRNSAWLLWVILGFGMFSFVGFVLLATRMKTRRLWTIALAICGVTAVVFTVNVLTEDPTTQQLSDVGTAITMIAWFGMIATGVYLNREYLRWRAAGGIAKAWYNEPVQHADSTQAAPAPSPSTAPQAEVLGIKESDYFAAPAPVAAPTPATLDVNAASAAQLQASLGVDSRIADRIIEARRDNRGFRDLDDLANKAGLQPHEVVRVRDRITFGPFARSEAPSARPDEPRGRVLDF</sequence>
<keyword evidence="4" id="KW-1185">Reference proteome</keyword>
<accession>E6SC24</accession>
<reference evidence="3 4" key="1">
    <citation type="journal article" date="2010" name="Stand. Genomic Sci.">
        <title>Complete genome sequence of Intrasporangium calvum type strain (7 KIP).</title>
        <authorList>
            <person name="Del Rio T.G."/>
            <person name="Chertkov O."/>
            <person name="Yasawong M."/>
            <person name="Lucas S."/>
            <person name="Deshpande S."/>
            <person name="Cheng J.F."/>
            <person name="Detter C."/>
            <person name="Tapia R."/>
            <person name="Han C."/>
            <person name="Goodwin L."/>
            <person name="Pitluck S."/>
            <person name="Liolios K."/>
            <person name="Ivanova N."/>
            <person name="Mavromatis K."/>
            <person name="Pati A."/>
            <person name="Chen A."/>
            <person name="Palaniappan K."/>
            <person name="Land M."/>
            <person name="Hauser L."/>
            <person name="Chang Y.J."/>
            <person name="Jeffries C.D."/>
            <person name="Rohde M."/>
            <person name="Pukall R."/>
            <person name="Sikorski J."/>
            <person name="Goker M."/>
            <person name="Woyke T."/>
            <person name="Bristow J."/>
            <person name="Eisen J.A."/>
            <person name="Markowitz V."/>
            <person name="Hugenholtz P."/>
            <person name="Kyrpides N.C."/>
            <person name="Klenk H.P."/>
            <person name="Lapidus A."/>
        </authorList>
    </citation>
    <scope>NUCLEOTIDE SEQUENCE [LARGE SCALE GENOMIC DNA]</scope>
    <source>
        <strain evidence="4">ATCC 23552 / DSM 43043 / JCM 3097 / NBRC 12989 / 7 KIP</strain>
    </source>
</reference>
<dbReference type="STRING" id="710696.Intca_3078"/>
<dbReference type="AlphaFoldDB" id="E6SC24"/>
<dbReference type="PANTHER" id="PTHR21180:SF32">
    <property type="entry name" value="ENDONUCLEASE_EXONUCLEASE_PHOSPHATASE FAMILY DOMAIN-CONTAINING PROTEIN 1"/>
    <property type="match status" value="1"/>
</dbReference>
<gene>
    <name evidence="3" type="ordered locus">Intca_3078</name>
</gene>
<proteinExistence type="predicted"/>
<dbReference type="EMBL" id="CP002343">
    <property type="protein sequence ID" value="ADU49564.1"/>
    <property type="molecule type" value="Genomic_DNA"/>
</dbReference>
<dbReference type="Gene3D" id="1.10.150.320">
    <property type="entry name" value="Photosystem II 12 kDa extrinsic protein"/>
    <property type="match status" value="1"/>
</dbReference>
<dbReference type="Pfam" id="PF12836">
    <property type="entry name" value="HHH_3"/>
    <property type="match status" value="1"/>
</dbReference>
<feature type="transmembrane region" description="Helical" evidence="2">
    <location>
        <begin position="23"/>
        <end position="44"/>
    </location>
</feature>
<evidence type="ECO:0000313" key="4">
    <source>
        <dbReference type="Proteomes" id="UP000008914"/>
    </source>
</evidence>
<evidence type="ECO:0000256" key="1">
    <source>
        <dbReference type="SAM" id="MobiDB-lite"/>
    </source>
</evidence>
<feature type="transmembrane region" description="Helical" evidence="2">
    <location>
        <begin position="83"/>
        <end position="102"/>
    </location>
</feature>
<dbReference type="KEGG" id="ica:Intca_3078"/>
<keyword evidence="2" id="KW-0812">Transmembrane</keyword>
<protein>
    <recommendedName>
        <fullName evidence="5">Helix-hairpin-helix motif protein</fullName>
    </recommendedName>
</protein>
<dbReference type="PANTHER" id="PTHR21180">
    <property type="entry name" value="ENDONUCLEASE/EXONUCLEASE/PHOSPHATASE FAMILY DOMAIN-CONTAINING PROTEIN 1"/>
    <property type="match status" value="1"/>
</dbReference>
<organism evidence="3 4">
    <name type="scientific">Intrasporangium calvum (strain ATCC 23552 / DSM 43043 / JCM 3097 / NBRC 12989 / NCIMB 10167 / NRRL B-3866 / 7 KIP)</name>
    <dbReference type="NCBI Taxonomy" id="710696"/>
    <lineage>
        <taxon>Bacteria</taxon>
        <taxon>Bacillati</taxon>
        <taxon>Actinomycetota</taxon>
        <taxon>Actinomycetes</taxon>
        <taxon>Micrococcales</taxon>
        <taxon>Intrasporangiaceae</taxon>
        <taxon>Intrasporangium</taxon>
    </lineage>
</organism>
<name>E6SC24_INTC7</name>
<dbReference type="Proteomes" id="UP000008914">
    <property type="component" value="Chromosome"/>
</dbReference>
<dbReference type="eggNOG" id="COG1555">
    <property type="taxonomic scope" value="Bacteria"/>
</dbReference>
<dbReference type="SUPFAM" id="SSF47781">
    <property type="entry name" value="RuvA domain 2-like"/>
    <property type="match status" value="1"/>
</dbReference>
<dbReference type="InterPro" id="IPR010994">
    <property type="entry name" value="RuvA_2-like"/>
</dbReference>
<dbReference type="GO" id="GO:0015628">
    <property type="term" value="P:protein secretion by the type II secretion system"/>
    <property type="evidence" value="ECO:0007669"/>
    <property type="project" value="TreeGrafter"/>
</dbReference>
<dbReference type="OrthoDB" id="9790239at2"/>
<dbReference type="RefSeq" id="WP_013493876.1">
    <property type="nucleotide sequence ID" value="NC_014830.1"/>
</dbReference>
<feature type="region of interest" description="Disordered" evidence="1">
    <location>
        <begin position="233"/>
        <end position="252"/>
    </location>
</feature>
<keyword evidence="2" id="KW-0472">Membrane</keyword>
<dbReference type="HOGENOM" id="CLU_1101717_0_0_11"/>
<feature type="transmembrane region" description="Helical" evidence="2">
    <location>
        <begin position="51"/>
        <end position="71"/>
    </location>
</feature>
<evidence type="ECO:0000313" key="3">
    <source>
        <dbReference type="EMBL" id="ADU49564.1"/>
    </source>
</evidence>
<dbReference type="GO" id="GO:0015627">
    <property type="term" value="C:type II protein secretion system complex"/>
    <property type="evidence" value="ECO:0007669"/>
    <property type="project" value="TreeGrafter"/>
</dbReference>
<evidence type="ECO:0000256" key="2">
    <source>
        <dbReference type="SAM" id="Phobius"/>
    </source>
</evidence>
<dbReference type="InterPro" id="IPR051675">
    <property type="entry name" value="Endo/Exo/Phosphatase_dom_1"/>
</dbReference>
<keyword evidence="2" id="KW-1133">Transmembrane helix</keyword>
<evidence type="ECO:0008006" key="5">
    <source>
        <dbReference type="Google" id="ProtNLM"/>
    </source>
</evidence>